<evidence type="ECO:0000313" key="6">
    <source>
        <dbReference type="EMBL" id="KAL1139500.1"/>
    </source>
</evidence>
<dbReference type="PANTHER" id="PTHR46321">
    <property type="entry name" value="KIF1-BINDING PROTEIN"/>
    <property type="match status" value="1"/>
</dbReference>
<dbReference type="EMBL" id="JBFDAA010000002">
    <property type="protein sequence ID" value="KAL1139500.1"/>
    <property type="molecule type" value="Genomic_DNA"/>
</dbReference>
<comment type="subcellular location">
    <subcellularLocation>
        <location evidence="1">Cytoplasm</location>
        <location evidence="1">Cytoskeleton</location>
    </subcellularLocation>
</comment>
<evidence type="ECO:0000256" key="1">
    <source>
        <dbReference type="ARBA" id="ARBA00004245"/>
    </source>
</evidence>
<proteinExistence type="inferred from homology"/>
<evidence type="ECO:0000256" key="3">
    <source>
        <dbReference type="ARBA" id="ARBA00016840"/>
    </source>
</evidence>
<sequence>MLGDGDAIRSASVRALIGKISVNVQEFETAKRYLKTSWKTLKPLKSKPDNIFCSVFTLNQLGLLFSSVERVEKTLKYLNQAEALYEEWKVEGVKFTSLGEIFGCDPDDGSAELEEEHTLTLYYMAQAWRLASCPVLATRYCHRTLARQLQIIDSQNKIEWALNAATLSQVFLEHYMFSEACHHLCAASYVLDLRRAELDADHSEREQHEADLEEYNHRKGDIALCWLKYDIMLLTVSRDRLVQENEDAKNFCQYPDEIVGLMFPNLDLDKYKKGVRVNFVLTYEDARPLFLHGQECANRGKQYYTLNEHASDYIRIQQDLSQLYVGLQFFEDDESRFVEIL</sequence>
<keyword evidence="7" id="KW-1185">Reference proteome</keyword>
<evidence type="ECO:0000256" key="5">
    <source>
        <dbReference type="ARBA" id="ARBA00023212"/>
    </source>
</evidence>
<keyword evidence="5" id="KW-0206">Cytoskeleton</keyword>
<dbReference type="Pfam" id="PF12309">
    <property type="entry name" value="KBP_C"/>
    <property type="match status" value="1"/>
</dbReference>
<evidence type="ECO:0000313" key="7">
    <source>
        <dbReference type="Proteomes" id="UP001558652"/>
    </source>
</evidence>
<reference evidence="6 7" key="1">
    <citation type="submission" date="2024-07" db="EMBL/GenBank/DDBJ databases">
        <title>Chromosome-level genome assembly of the water stick insect Ranatra chinensis (Heteroptera: Nepidae).</title>
        <authorList>
            <person name="Liu X."/>
        </authorList>
    </citation>
    <scope>NUCLEOTIDE SEQUENCE [LARGE SCALE GENOMIC DNA]</scope>
    <source>
        <strain evidence="6">Cailab_2021Rc</strain>
        <tissue evidence="6">Muscle</tissue>
    </source>
</reference>
<name>A0ABD0YU53_9HEMI</name>
<dbReference type="AlphaFoldDB" id="A0ABD0YU53"/>
<accession>A0ABD0YU53</accession>
<keyword evidence="4" id="KW-0963">Cytoplasm</keyword>
<comment type="caution">
    <text evidence="6">The sequence shown here is derived from an EMBL/GenBank/DDBJ whole genome shotgun (WGS) entry which is preliminary data.</text>
</comment>
<evidence type="ECO:0000256" key="4">
    <source>
        <dbReference type="ARBA" id="ARBA00022490"/>
    </source>
</evidence>
<gene>
    <name evidence="6" type="ORF">AAG570_006483</name>
</gene>
<dbReference type="Proteomes" id="UP001558652">
    <property type="component" value="Unassembled WGS sequence"/>
</dbReference>
<dbReference type="PANTHER" id="PTHR46321:SF1">
    <property type="entry name" value="KIF-BINDING PROTEIN"/>
    <property type="match status" value="1"/>
</dbReference>
<dbReference type="GO" id="GO:0005856">
    <property type="term" value="C:cytoskeleton"/>
    <property type="evidence" value="ECO:0007669"/>
    <property type="project" value="UniProtKB-SubCell"/>
</dbReference>
<dbReference type="InterPro" id="IPR022083">
    <property type="entry name" value="KBP"/>
</dbReference>
<protein>
    <recommendedName>
        <fullName evidence="3">KIF-binding protein</fullName>
    </recommendedName>
</protein>
<comment type="similarity">
    <text evidence="2">Belongs to the KIF-binding protein family.</text>
</comment>
<organism evidence="6 7">
    <name type="scientific">Ranatra chinensis</name>
    <dbReference type="NCBI Taxonomy" id="642074"/>
    <lineage>
        <taxon>Eukaryota</taxon>
        <taxon>Metazoa</taxon>
        <taxon>Ecdysozoa</taxon>
        <taxon>Arthropoda</taxon>
        <taxon>Hexapoda</taxon>
        <taxon>Insecta</taxon>
        <taxon>Pterygota</taxon>
        <taxon>Neoptera</taxon>
        <taxon>Paraneoptera</taxon>
        <taxon>Hemiptera</taxon>
        <taxon>Heteroptera</taxon>
        <taxon>Panheteroptera</taxon>
        <taxon>Nepomorpha</taxon>
        <taxon>Nepidae</taxon>
        <taxon>Ranatrinae</taxon>
        <taxon>Ranatra</taxon>
    </lineage>
</organism>
<evidence type="ECO:0000256" key="2">
    <source>
        <dbReference type="ARBA" id="ARBA00010305"/>
    </source>
</evidence>